<accession>A0A5J5GAS7</accession>
<dbReference type="Pfam" id="PF00535">
    <property type="entry name" value="Glycos_transf_2"/>
    <property type="match status" value="1"/>
</dbReference>
<dbReference type="Gene3D" id="3.90.550.10">
    <property type="entry name" value="Spore Coat Polysaccharide Biosynthesis Protein SpsA, Chain A"/>
    <property type="match status" value="1"/>
</dbReference>
<dbReference type="RefSeq" id="WP_150446872.1">
    <property type="nucleotide sequence ID" value="NZ_VYQE01000008.1"/>
</dbReference>
<dbReference type="GO" id="GO:0016740">
    <property type="term" value="F:transferase activity"/>
    <property type="evidence" value="ECO:0007669"/>
    <property type="project" value="UniProtKB-KW"/>
</dbReference>
<protein>
    <submittedName>
        <fullName evidence="2">Glycosyltransferase</fullName>
    </submittedName>
</protein>
<dbReference type="SUPFAM" id="SSF53448">
    <property type="entry name" value="Nucleotide-diphospho-sugar transferases"/>
    <property type="match status" value="1"/>
</dbReference>
<sequence length="321" mass="35321">MTESLALVVPTRNDHADLPRLLREAAGTKAVSEIVVVDDGSDPPLKERALRRAARGLPVTLLREEVSRGAGGARNRGLEAVSASHLLYFDGDDRLSPEIGPLWADLAGRDYDFCIFRHADSRMLWRGWAQPHADEALWAASGLSATALSGPVSEAVSARLAQAANYPWNKIYRTAFLRENGIRCSEIPVHNDIALHWESFDAARTVLASGRIGALHIVRPGGGRLTNQTGEARLAVFESLDVLARRLLPDRPLALPFLRFVGYLLGWLRENIVPELHPRLEALSARFFARHVGPDFYARIAMEDPVLARDILIHLAMGDAA</sequence>
<reference evidence="2 3" key="1">
    <citation type="submission" date="2019-09" db="EMBL/GenBank/DDBJ databases">
        <authorList>
            <person name="Park J.-S."/>
            <person name="Choi H.-J."/>
        </authorList>
    </citation>
    <scope>NUCLEOTIDE SEQUENCE [LARGE SCALE GENOMIC DNA]</scope>
    <source>
        <strain evidence="2 3">176SS1-4</strain>
    </source>
</reference>
<comment type="caution">
    <text evidence="2">The sequence shown here is derived from an EMBL/GenBank/DDBJ whole genome shotgun (WGS) entry which is preliminary data.</text>
</comment>
<dbReference type="InterPro" id="IPR029044">
    <property type="entry name" value="Nucleotide-diphossugar_trans"/>
</dbReference>
<proteinExistence type="predicted"/>
<feature type="domain" description="Glycosyltransferase 2-like" evidence="1">
    <location>
        <begin position="7"/>
        <end position="130"/>
    </location>
</feature>
<evidence type="ECO:0000259" key="1">
    <source>
        <dbReference type="Pfam" id="PF00535"/>
    </source>
</evidence>
<evidence type="ECO:0000313" key="3">
    <source>
        <dbReference type="Proteomes" id="UP000326554"/>
    </source>
</evidence>
<dbReference type="Proteomes" id="UP000326554">
    <property type="component" value="Unassembled WGS sequence"/>
</dbReference>
<dbReference type="CDD" id="cd00761">
    <property type="entry name" value="Glyco_tranf_GTA_type"/>
    <property type="match status" value="1"/>
</dbReference>
<keyword evidence="3" id="KW-1185">Reference proteome</keyword>
<dbReference type="AlphaFoldDB" id="A0A5J5GAS7"/>
<keyword evidence="2" id="KW-0808">Transferase</keyword>
<gene>
    <name evidence="2" type="ORF">F3S47_18865</name>
</gene>
<dbReference type="EMBL" id="VYQE01000008">
    <property type="protein sequence ID" value="KAA9005091.1"/>
    <property type="molecule type" value="Genomic_DNA"/>
</dbReference>
<evidence type="ECO:0000313" key="2">
    <source>
        <dbReference type="EMBL" id="KAA9005091.1"/>
    </source>
</evidence>
<dbReference type="InterPro" id="IPR001173">
    <property type="entry name" value="Glyco_trans_2-like"/>
</dbReference>
<organism evidence="2 3">
    <name type="scientific">Histidinibacterium aquaticum</name>
    <dbReference type="NCBI Taxonomy" id="2613962"/>
    <lineage>
        <taxon>Bacteria</taxon>
        <taxon>Pseudomonadati</taxon>
        <taxon>Pseudomonadota</taxon>
        <taxon>Alphaproteobacteria</taxon>
        <taxon>Rhodobacterales</taxon>
        <taxon>Paracoccaceae</taxon>
        <taxon>Histidinibacterium</taxon>
    </lineage>
</organism>
<name>A0A5J5GAS7_9RHOB</name>